<dbReference type="PATRIC" id="fig|1423775.4.peg.1440"/>
<dbReference type="AlphaFoldDB" id="A0A0R1K6Z3"/>
<dbReference type="STRING" id="1423775.FD03_GL001411"/>
<accession>A0A0R1K6Z3</accession>
<reference evidence="1 2" key="1">
    <citation type="journal article" date="2015" name="Genome Announc.">
        <title>Expanding the biotechnology potential of lactobacilli through comparative genomics of 213 strains and associated genera.</title>
        <authorList>
            <person name="Sun Z."/>
            <person name="Harris H.M."/>
            <person name="McCann A."/>
            <person name="Guo C."/>
            <person name="Argimon S."/>
            <person name="Zhang W."/>
            <person name="Yang X."/>
            <person name="Jeffery I.B."/>
            <person name="Cooney J.C."/>
            <person name="Kagawa T.F."/>
            <person name="Liu W."/>
            <person name="Song Y."/>
            <person name="Salvetti E."/>
            <person name="Wrobel A."/>
            <person name="Rasinkangas P."/>
            <person name="Parkhill J."/>
            <person name="Rea M.C."/>
            <person name="O'Sullivan O."/>
            <person name="Ritari J."/>
            <person name="Douillard F.P."/>
            <person name="Paul Ross R."/>
            <person name="Yang R."/>
            <person name="Briner A.E."/>
            <person name="Felis G.E."/>
            <person name="de Vos W.M."/>
            <person name="Barrangou R."/>
            <person name="Klaenhammer T.R."/>
            <person name="Caufield P.W."/>
            <person name="Cui Y."/>
            <person name="Zhang H."/>
            <person name="O'Toole P.W."/>
        </authorList>
    </citation>
    <scope>NUCLEOTIDE SEQUENCE [LARGE SCALE GENOMIC DNA]</scope>
    <source>
        <strain evidence="1 2">DSM 19682</strain>
    </source>
</reference>
<gene>
    <name evidence="1" type="ORF">FD03_GL001411</name>
</gene>
<evidence type="ECO:0000313" key="1">
    <source>
        <dbReference type="EMBL" id="KRK79048.1"/>
    </source>
</evidence>
<dbReference type="Proteomes" id="UP000051248">
    <property type="component" value="Unassembled WGS sequence"/>
</dbReference>
<dbReference type="OrthoDB" id="7432624at2"/>
<keyword evidence="2" id="KW-1185">Reference proteome</keyword>
<evidence type="ECO:0000313" key="2">
    <source>
        <dbReference type="Proteomes" id="UP000051248"/>
    </source>
</evidence>
<proteinExistence type="predicted"/>
<dbReference type="RefSeq" id="WP_025024946.1">
    <property type="nucleotide sequence ID" value="NZ_AZDZ01000019.1"/>
</dbReference>
<dbReference type="EMBL" id="AZDZ01000019">
    <property type="protein sequence ID" value="KRK79048.1"/>
    <property type="molecule type" value="Genomic_DNA"/>
</dbReference>
<dbReference type="eggNOG" id="ENOG5030GQP">
    <property type="taxonomic scope" value="Bacteria"/>
</dbReference>
<comment type="caution">
    <text evidence="1">The sequence shown here is derived from an EMBL/GenBank/DDBJ whole genome shotgun (WGS) entry which is preliminary data.</text>
</comment>
<sequence length="305" mass="36238">MPNDYQRIINEMIEQKENESLDDKRDNTRQRNIRMAGIINDYLHRRFNRYVIVTGGLSVEYYTKGNYTTQDIDFVTPSYEDLNTVLLDLGFESIGKYWQYEKLEIFVELVSNNAFDGSSKEPTKFETQDKLEVAFTDVADILLDRIRGIVYWNTKDYEYWSYQLLKEHRSSISDEYMYSRLEGPGEIDEYRSLVQWVDQPTEIGSKVKTFEWNLRNSDVEFIYKQIGNTHIFWFPLYDEELEQFGEYIGIQVLRNVSLLMYNNDEEELEKTDLDPRKILGRINYDSNCKSVFGLIKNSLEEAELI</sequence>
<protein>
    <submittedName>
        <fullName evidence="1">Uncharacterized protein</fullName>
    </submittedName>
</protein>
<name>A0A0R1K6Z3_9LACO</name>
<organism evidence="1 2">
    <name type="scientific">Companilactobacillus nodensis DSM 19682 = JCM 14932 = NBRC 107160</name>
    <dbReference type="NCBI Taxonomy" id="1423775"/>
    <lineage>
        <taxon>Bacteria</taxon>
        <taxon>Bacillati</taxon>
        <taxon>Bacillota</taxon>
        <taxon>Bacilli</taxon>
        <taxon>Lactobacillales</taxon>
        <taxon>Lactobacillaceae</taxon>
        <taxon>Companilactobacillus</taxon>
    </lineage>
</organism>